<gene>
    <name evidence="2" type="ORF">OH806_13895</name>
</gene>
<sequence length="48" mass="5500">MTKIEAIKPGPKPKKEDGTPDKRRRVTPEVQPKHPDLKPHKHKPGDQK</sequence>
<reference evidence="2" key="1">
    <citation type="submission" date="2022-10" db="EMBL/GenBank/DDBJ databases">
        <title>Chryseobacterium babae sp. nov. isolated from the gut of the beetle Oryctes rhinoceros, and Chryseobacterium kimseyorum sp. nov., isolated from a stick insect rearing cage.</title>
        <authorList>
            <person name="Shelomi M."/>
            <person name="Han C.-J."/>
            <person name="Chen W.-M."/>
            <person name="Chen H.-K."/>
            <person name="Liaw S.-J."/>
            <person name="Muhle E."/>
            <person name="Clermont D."/>
        </authorList>
    </citation>
    <scope>NUCLEOTIDE SEQUENCE</scope>
    <source>
        <strain evidence="2">WLa1L2M3</strain>
    </source>
</reference>
<protein>
    <submittedName>
        <fullName evidence="2">Uncharacterized protein</fullName>
    </submittedName>
</protein>
<dbReference type="EMBL" id="JAPDHV010000006">
    <property type="protein sequence ID" value="MCW3162360.1"/>
    <property type="molecule type" value="Genomic_DNA"/>
</dbReference>
<evidence type="ECO:0000313" key="2">
    <source>
        <dbReference type="EMBL" id="MCW3162360.1"/>
    </source>
</evidence>
<proteinExistence type="predicted"/>
<evidence type="ECO:0000313" key="3">
    <source>
        <dbReference type="Proteomes" id="UP001163719"/>
    </source>
</evidence>
<keyword evidence="3" id="KW-1185">Reference proteome</keyword>
<comment type="caution">
    <text evidence="2">The sequence shown here is derived from an EMBL/GenBank/DDBJ whole genome shotgun (WGS) entry which is preliminary data.</text>
</comment>
<feature type="compositionally biased region" description="Basic and acidic residues" evidence="1">
    <location>
        <begin position="31"/>
        <end position="48"/>
    </location>
</feature>
<feature type="region of interest" description="Disordered" evidence="1">
    <location>
        <begin position="1"/>
        <end position="48"/>
    </location>
</feature>
<evidence type="ECO:0000256" key="1">
    <source>
        <dbReference type="SAM" id="MobiDB-lite"/>
    </source>
</evidence>
<name>A0ABT3HRD9_9FLAO</name>
<organism evidence="2 3">
    <name type="scientific">Chryseobacterium oryctis</name>
    <dbReference type="NCBI Taxonomy" id="2952618"/>
    <lineage>
        <taxon>Bacteria</taxon>
        <taxon>Pseudomonadati</taxon>
        <taxon>Bacteroidota</taxon>
        <taxon>Flavobacteriia</taxon>
        <taxon>Flavobacteriales</taxon>
        <taxon>Weeksellaceae</taxon>
        <taxon>Chryseobacterium group</taxon>
        <taxon>Chryseobacterium</taxon>
    </lineage>
</organism>
<dbReference type="RefSeq" id="WP_264744275.1">
    <property type="nucleotide sequence ID" value="NZ_JAPDHV010000006.1"/>
</dbReference>
<dbReference type="Proteomes" id="UP001163719">
    <property type="component" value="Unassembled WGS sequence"/>
</dbReference>
<accession>A0ABT3HRD9</accession>